<evidence type="ECO:0000313" key="2">
    <source>
        <dbReference type="Proteomes" id="UP001209701"/>
    </source>
</evidence>
<gene>
    <name evidence="1" type="ORF">LNV07_16130</name>
</gene>
<keyword evidence="2" id="KW-1185">Reference proteome</keyword>
<dbReference type="EMBL" id="JAJIRN010000007">
    <property type="protein sequence ID" value="MCV2369608.1"/>
    <property type="molecule type" value="Genomic_DNA"/>
</dbReference>
<organism evidence="1 2">
    <name type="scientific">Roseateles oligotrophus</name>
    <dbReference type="NCBI Taxonomy" id="1769250"/>
    <lineage>
        <taxon>Bacteria</taxon>
        <taxon>Pseudomonadati</taxon>
        <taxon>Pseudomonadota</taxon>
        <taxon>Betaproteobacteria</taxon>
        <taxon>Burkholderiales</taxon>
        <taxon>Sphaerotilaceae</taxon>
        <taxon>Roseateles</taxon>
    </lineage>
</organism>
<comment type="caution">
    <text evidence="1">The sequence shown here is derived from an EMBL/GenBank/DDBJ whole genome shotgun (WGS) entry which is preliminary data.</text>
</comment>
<reference evidence="1 2" key="1">
    <citation type="submission" date="2021-11" db="EMBL/GenBank/DDBJ databases">
        <authorList>
            <person name="Liang Q."/>
            <person name="Mou H."/>
            <person name="Liu Z."/>
        </authorList>
    </citation>
    <scope>NUCLEOTIDE SEQUENCE [LARGE SCALE GENOMIC DNA]</scope>
    <source>
        <strain evidence="1 2">CHU3</strain>
    </source>
</reference>
<dbReference type="Proteomes" id="UP001209701">
    <property type="component" value="Unassembled WGS sequence"/>
</dbReference>
<dbReference type="SUPFAM" id="SSF53850">
    <property type="entry name" value="Periplasmic binding protein-like II"/>
    <property type="match status" value="1"/>
</dbReference>
<dbReference type="Gene3D" id="3.40.190.10">
    <property type="entry name" value="Periplasmic binding protein-like II"/>
    <property type="match status" value="2"/>
</dbReference>
<sequence>MTSKSLRGICSMATRQLLTELGASFSEHSGMVIDIVAVGGVDAARRVQAGEQFDVVVLAADALDGLIAAGHLRADGQRALVDSAVAIAVPAGTPPPDIGSEEALRRSLLTANRIGYSTGPSGTALLRLFERWGLAETLAGRLLQARPGVPVGSLLATSQVDIGFQQLSELQGLDGIHVLGGMPPGLEIVTRFVGAVGSASTQVDAAQELLDFMAAPAHTALKLRHGMTAPTH</sequence>
<proteinExistence type="predicted"/>
<name>A0ABT2YHV5_9BURK</name>
<dbReference type="Pfam" id="PF13531">
    <property type="entry name" value="SBP_bac_11"/>
    <property type="match status" value="1"/>
</dbReference>
<dbReference type="PANTHER" id="PTHR30632">
    <property type="entry name" value="MOLYBDATE-BINDING PERIPLASMIC PROTEIN"/>
    <property type="match status" value="1"/>
</dbReference>
<dbReference type="InterPro" id="IPR050682">
    <property type="entry name" value="ModA/WtpA"/>
</dbReference>
<evidence type="ECO:0000313" key="1">
    <source>
        <dbReference type="EMBL" id="MCV2369608.1"/>
    </source>
</evidence>
<protein>
    <submittedName>
        <fullName evidence="1">Substrate-binding domain-containing protein</fullName>
    </submittedName>
</protein>
<dbReference type="PANTHER" id="PTHR30632:SF11">
    <property type="entry name" value="BLR4797 PROTEIN"/>
    <property type="match status" value="1"/>
</dbReference>
<accession>A0ABT2YHV5</accession>
<dbReference type="RefSeq" id="WP_263572195.1">
    <property type="nucleotide sequence ID" value="NZ_JAJIRN010000007.1"/>
</dbReference>